<evidence type="ECO:0000313" key="3">
    <source>
        <dbReference type="EMBL" id="MBG6141358.1"/>
    </source>
</evidence>
<dbReference type="PRINTS" id="PR00411">
    <property type="entry name" value="PNDRDTASEI"/>
</dbReference>
<dbReference type="Gene3D" id="3.30.9.10">
    <property type="entry name" value="D-Amino Acid Oxidase, subunit A, domain 2"/>
    <property type="match status" value="1"/>
</dbReference>
<dbReference type="InterPro" id="IPR006076">
    <property type="entry name" value="FAD-dep_OxRdtase"/>
</dbReference>
<dbReference type="Gene3D" id="3.50.50.60">
    <property type="entry name" value="FAD/NAD(P)-binding domain"/>
    <property type="match status" value="1"/>
</dbReference>
<comment type="caution">
    <text evidence="3">The sequence shown here is derived from an EMBL/GenBank/DDBJ whole genome shotgun (WGS) entry which is preliminary data.</text>
</comment>
<dbReference type="SUPFAM" id="SSF54373">
    <property type="entry name" value="FAD-linked reductases, C-terminal domain"/>
    <property type="match status" value="1"/>
</dbReference>
<dbReference type="SUPFAM" id="SSF51905">
    <property type="entry name" value="FAD/NAD(P)-binding domain"/>
    <property type="match status" value="1"/>
</dbReference>
<dbReference type="GO" id="GO:0016491">
    <property type="term" value="F:oxidoreductase activity"/>
    <property type="evidence" value="ECO:0007669"/>
    <property type="project" value="UniProtKB-KW"/>
</dbReference>
<dbReference type="PANTHER" id="PTHR13847:SF287">
    <property type="entry name" value="FAD-DEPENDENT OXIDOREDUCTASE DOMAIN-CONTAINING PROTEIN 1"/>
    <property type="match status" value="1"/>
</dbReference>
<dbReference type="RefSeq" id="WP_197007789.1">
    <property type="nucleotide sequence ID" value="NZ_BONS01000013.1"/>
</dbReference>
<gene>
    <name evidence="3" type="ORF">IW245_007552</name>
</gene>
<keyword evidence="4" id="KW-1185">Reference proteome</keyword>
<evidence type="ECO:0000256" key="1">
    <source>
        <dbReference type="ARBA" id="ARBA00023002"/>
    </source>
</evidence>
<dbReference type="Pfam" id="PF01266">
    <property type="entry name" value="DAO"/>
    <property type="match status" value="1"/>
</dbReference>
<dbReference type="Proteomes" id="UP000622552">
    <property type="component" value="Unassembled WGS sequence"/>
</dbReference>
<dbReference type="PANTHER" id="PTHR13847">
    <property type="entry name" value="SARCOSINE DEHYDROGENASE-RELATED"/>
    <property type="match status" value="1"/>
</dbReference>
<dbReference type="EMBL" id="JADOUF010000001">
    <property type="protein sequence ID" value="MBG6141358.1"/>
    <property type="molecule type" value="Genomic_DNA"/>
</dbReference>
<organism evidence="3 4">
    <name type="scientific">Longispora fulva</name>
    <dbReference type="NCBI Taxonomy" id="619741"/>
    <lineage>
        <taxon>Bacteria</taxon>
        <taxon>Bacillati</taxon>
        <taxon>Actinomycetota</taxon>
        <taxon>Actinomycetes</taxon>
        <taxon>Micromonosporales</taxon>
        <taxon>Micromonosporaceae</taxon>
        <taxon>Longispora</taxon>
    </lineage>
</organism>
<dbReference type="InterPro" id="IPR036188">
    <property type="entry name" value="FAD/NAD-bd_sf"/>
</dbReference>
<feature type="domain" description="FAD dependent oxidoreductase" evidence="2">
    <location>
        <begin position="4"/>
        <end position="352"/>
    </location>
</feature>
<evidence type="ECO:0000313" key="4">
    <source>
        <dbReference type="Proteomes" id="UP000622552"/>
    </source>
</evidence>
<dbReference type="AlphaFoldDB" id="A0A8J7H4I7"/>
<keyword evidence="1" id="KW-0560">Oxidoreductase</keyword>
<dbReference type="GO" id="GO:0005737">
    <property type="term" value="C:cytoplasm"/>
    <property type="evidence" value="ECO:0007669"/>
    <property type="project" value="TreeGrafter"/>
</dbReference>
<sequence>MNSDVVIIGAGIIGAATAYELARLGVSVTVVDRGALAGGTTSGGEGNLLVSDKPPGPELDLARDSLTRWHTLGFGPEVELEDKGGILVARTPEAATALAHLTKTHREVGVDARDITPEELAEREPHLTRDVAAAAHYPEDCQVQPVLATAALLTAARRLGAVLMTGAAVTGIEPGRAVHTSRGTVSTAQVVVAAGPWSGSVAALAGADLPIQPRRGVVLVTSPVPTMVHHKVYDASYLAAVASDDAGLQASAVVEGTPAGPILIGSTRERIGFDATIRVAALRILAQGAVSLFPALSGVRVMRAYGGFRPYAPDHLPVIGEDPHHPGLWYATGHEGAGIGLAPATGALLAALLTGGTPTVDPIPFSPGRFA</sequence>
<protein>
    <submittedName>
        <fullName evidence="3">Glycine/D-amino acid oxidase-like deaminating enzyme</fullName>
    </submittedName>
</protein>
<reference evidence="3" key="1">
    <citation type="submission" date="2020-11" db="EMBL/GenBank/DDBJ databases">
        <title>Sequencing the genomes of 1000 actinobacteria strains.</title>
        <authorList>
            <person name="Klenk H.-P."/>
        </authorList>
    </citation>
    <scope>NUCLEOTIDE SEQUENCE</scope>
    <source>
        <strain evidence="3">DSM 45356</strain>
    </source>
</reference>
<name>A0A8J7H4I7_9ACTN</name>
<evidence type="ECO:0000259" key="2">
    <source>
        <dbReference type="Pfam" id="PF01266"/>
    </source>
</evidence>
<accession>A0A8J7H4I7</accession>
<proteinExistence type="predicted"/>